<dbReference type="InterPro" id="IPR015376">
    <property type="entry name" value="Znr_NADH_PPase"/>
</dbReference>
<keyword evidence="6" id="KW-0378">Hydrolase</keyword>
<comment type="catalytic activity">
    <reaction evidence="9">
        <text>a 5'-end NAD(+)-phospho-ribonucleoside in mRNA + H2O = a 5'-end phospho-adenosine-phospho-ribonucleoside in mRNA + beta-nicotinamide D-ribonucleotide + 2 H(+)</text>
        <dbReference type="Rhea" id="RHEA:60876"/>
        <dbReference type="Rhea" id="RHEA-COMP:15698"/>
        <dbReference type="Rhea" id="RHEA-COMP:15719"/>
        <dbReference type="ChEBI" id="CHEBI:14649"/>
        <dbReference type="ChEBI" id="CHEBI:15377"/>
        <dbReference type="ChEBI" id="CHEBI:15378"/>
        <dbReference type="ChEBI" id="CHEBI:144029"/>
        <dbReference type="ChEBI" id="CHEBI:144051"/>
    </reaction>
    <physiologicalReaction direction="left-to-right" evidence="9">
        <dbReference type="Rhea" id="RHEA:60877"/>
    </physiologicalReaction>
</comment>
<dbReference type="EMBL" id="KB305866">
    <property type="protein sequence ID" value="ELU00576.1"/>
    <property type="molecule type" value="Genomic_DNA"/>
</dbReference>
<reference evidence="11 13" key="2">
    <citation type="journal article" date="2013" name="Nature">
        <title>Insights into bilaterian evolution from three spiralian genomes.</title>
        <authorList>
            <person name="Simakov O."/>
            <person name="Marletaz F."/>
            <person name="Cho S.J."/>
            <person name="Edsinger-Gonzales E."/>
            <person name="Havlak P."/>
            <person name="Hellsten U."/>
            <person name="Kuo D.H."/>
            <person name="Larsson T."/>
            <person name="Lv J."/>
            <person name="Arendt D."/>
            <person name="Savage R."/>
            <person name="Osoegawa K."/>
            <person name="de Jong P."/>
            <person name="Grimwood J."/>
            <person name="Chapman J.A."/>
            <person name="Shapiro H."/>
            <person name="Aerts A."/>
            <person name="Otillar R.P."/>
            <person name="Terry A.Y."/>
            <person name="Boore J.L."/>
            <person name="Grigoriev I.V."/>
            <person name="Lindberg D.R."/>
            <person name="Seaver E.C."/>
            <person name="Weisblat D.A."/>
            <person name="Putnam N.H."/>
            <person name="Rokhsar D.S."/>
        </authorList>
    </citation>
    <scope>NUCLEOTIDE SEQUENCE</scope>
    <source>
        <strain evidence="11 13">I ESC-2004</strain>
    </source>
</reference>
<keyword evidence="7" id="KW-0460">Magnesium</keyword>
<dbReference type="InterPro" id="IPR015797">
    <property type="entry name" value="NUDIX_hydrolase-like_dom_sf"/>
</dbReference>
<gene>
    <name evidence="11" type="ORF">CAPTEDRAFT_101317</name>
</gene>
<evidence type="ECO:0000313" key="11">
    <source>
        <dbReference type="EMBL" id="ELU00576.1"/>
    </source>
</evidence>
<evidence type="ECO:0000313" key="13">
    <source>
        <dbReference type="Proteomes" id="UP000014760"/>
    </source>
</evidence>
<evidence type="ECO:0000256" key="8">
    <source>
        <dbReference type="ARBA" id="ARBA00023027"/>
    </source>
</evidence>
<dbReference type="InterPro" id="IPR049734">
    <property type="entry name" value="NudC-like_C"/>
</dbReference>
<dbReference type="Pfam" id="PF00293">
    <property type="entry name" value="NUDIX"/>
    <property type="match status" value="1"/>
</dbReference>
<dbReference type="OMA" id="TWAREHR"/>
<dbReference type="Gene3D" id="3.90.79.10">
    <property type="entry name" value="Nucleoside Triphosphate Pyrophosphohydrolase"/>
    <property type="match status" value="1"/>
</dbReference>
<evidence type="ECO:0000256" key="6">
    <source>
        <dbReference type="ARBA" id="ARBA00022801"/>
    </source>
</evidence>
<name>R7U386_CAPTE</name>
<dbReference type="HOGENOM" id="CLU_037162_0_1_1"/>
<comment type="cofactor">
    <cofactor evidence="1">
        <name>Mg(2+)</name>
        <dbReference type="ChEBI" id="CHEBI:18420"/>
    </cofactor>
</comment>
<dbReference type="EMBL" id="AMQN01026036">
    <property type="status" value="NOT_ANNOTATED_CDS"/>
    <property type="molecule type" value="Genomic_DNA"/>
</dbReference>
<dbReference type="InterPro" id="IPR050241">
    <property type="entry name" value="NAD-cap_RNA_hydrolase_NudC"/>
</dbReference>
<proteinExistence type="inferred from homology"/>
<dbReference type="GO" id="GO:0006742">
    <property type="term" value="P:NADP+ catabolic process"/>
    <property type="evidence" value="ECO:0007669"/>
    <property type="project" value="TreeGrafter"/>
</dbReference>
<comment type="cofactor">
    <cofactor evidence="2">
        <name>Zn(2+)</name>
        <dbReference type="ChEBI" id="CHEBI:29105"/>
    </cofactor>
</comment>
<organism evidence="11">
    <name type="scientific">Capitella teleta</name>
    <name type="common">Polychaete worm</name>
    <dbReference type="NCBI Taxonomy" id="283909"/>
    <lineage>
        <taxon>Eukaryota</taxon>
        <taxon>Metazoa</taxon>
        <taxon>Spiralia</taxon>
        <taxon>Lophotrochozoa</taxon>
        <taxon>Annelida</taxon>
        <taxon>Polychaeta</taxon>
        <taxon>Sedentaria</taxon>
        <taxon>Scolecida</taxon>
        <taxon>Capitellidae</taxon>
        <taxon>Capitella</taxon>
    </lineage>
</organism>
<evidence type="ECO:0000256" key="1">
    <source>
        <dbReference type="ARBA" id="ARBA00001946"/>
    </source>
</evidence>
<protein>
    <recommendedName>
        <fullName evidence="4">NAD(+) diphosphatase</fullName>
        <ecNumber evidence="4">3.6.1.22</ecNumber>
    </recommendedName>
</protein>
<sequence length="218" mass="24579">LLQKEPLVTGYWHGKAVGIVELLTLPPEVHTTSIRSLLSVSNANVYSLLSHSLQILNSRREHAFCGCCGHEKNVKVGEWVMVCPECSHHAYPRISPCVIVLVTKGDEMLLVRHHRHGKQSTMHTLVAGFIEPGESAETAVHREVFEETGLTLGRLRYCFSQSWPFPHALMMGFHAEYESGELVLEEEELCFGGWFHRDAPPDLPPKFTIARKLVDLFI</sequence>
<dbReference type="GO" id="GO:0019677">
    <property type="term" value="P:NAD+ catabolic process"/>
    <property type="evidence" value="ECO:0007669"/>
    <property type="project" value="TreeGrafter"/>
</dbReference>
<dbReference type="OrthoDB" id="10249612at2759"/>
<accession>R7U386</accession>
<evidence type="ECO:0000256" key="2">
    <source>
        <dbReference type="ARBA" id="ARBA00001947"/>
    </source>
</evidence>
<evidence type="ECO:0000256" key="7">
    <source>
        <dbReference type="ARBA" id="ARBA00022842"/>
    </source>
</evidence>
<dbReference type="GO" id="GO:0046872">
    <property type="term" value="F:metal ion binding"/>
    <property type="evidence" value="ECO:0007669"/>
    <property type="project" value="UniProtKB-KW"/>
</dbReference>
<evidence type="ECO:0000256" key="4">
    <source>
        <dbReference type="ARBA" id="ARBA00012381"/>
    </source>
</evidence>
<reference evidence="13" key="1">
    <citation type="submission" date="2012-12" db="EMBL/GenBank/DDBJ databases">
        <authorList>
            <person name="Hellsten U."/>
            <person name="Grimwood J."/>
            <person name="Chapman J.A."/>
            <person name="Shapiro H."/>
            <person name="Aerts A."/>
            <person name="Otillar R.P."/>
            <person name="Terry A.Y."/>
            <person name="Boore J.L."/>
            <person name="Simakov O."/>
            <person name="Marletaz F."/>
            <person name="Cho S.-J."/>
            <person name="Edsinger-Gonzales E."/>
            <person name="Havlak P."/>
            <person name="Kuo D.-H."/>
            <person name="Larsson T."/>
            <person name="Lv J."/>
            <person name="Arendt D."/>
            <person name="Savage R."/>
            <person name="Osoegawa K."/>
            <person name="de Jong P."/>
            <person name="Lindberg D.R."/>
            <person name="Seaver E.C."/>
            <person name="Weisblat D.A."/>
            <person name="Putnam N.H."/>
            <person name="Grigoriev I.V."/>
            <person name="Rokhsar D.S."/>
        </authorList>
    </citation>
    <scope>NUCLEOTIDE SEQUENCE</scope>
    <source>
        <strain evidence="13">I ESC-2004</strain>
    </source>
</reference>
<dbReference type="InterPro" id="IPR020084">
    <property type="entry name" value="NUDIX_hydrolase_CS"/>
</dbReference>
<dbReference type="Pfam" id="PF09297">
    <property type="entry name" value="Zn_ribbon_NUD"/>
    <property type="match status" value="1"/>
</dbReference>
<dbReference type="PROSITE" id="PS00893">
    <property type="entry name" value="NUDIX_BOX"/>
    <property type="match status" value="1"/>
</dbReference>
<dbReference type="STRING" id="283909.R7U386"/>
<dbReference type="EnsemblMetazoa" id="CapteT101317">
    <property type="protein sequence ID" value="CapteP101317"/>
    <property type="gene ID" value="CapteG101317"/>
</dbReference>
<keyword evidence="8" id="KW-0520">NAD</keyword>
<dbReference type="AlphaFoldDB" id="R7U386"/>
<dbReference type="PROSITE" id="PS51462">
    <property type="entry name" value="NUDIX"/>
    <property type="match status" value="1"/>
</dbReference>
<evidence type="ECO:0000256" key="5">
    <source>
        <dbReference type="ARBA" id="ARBA00022723"/>
    </source>
</evidence>
<evidence type="ECO:0000313" key="12">
    <source>
        <dbReference type="EnsemblMetazoa" id="CapteP101317"/>
    </source>
</evidence>
<dbReference type="PANTHER" id="PTHR42904:SF6">
    <property type="entry name" value="NAD-CAPPED RNA HYDROLASE NUDT12"/>
    <property type="match status" value="1"/>
</dbReference>
<comment type="similarity">
    <text evidence="3">Belongs to the Nudix hydrolase family. NudC subfamily.</text>
</comment>
<dbReference type="Proteomes" id="UP000014760">
    <property type="component" value="Unassembled WGS sequence"/>
</dbReference>
<dbReference type="GO" id="GO:0035529">
    <property type="term" value="F:NADH pyrophosphatase activity"/>
    <property type="evidence" value="ECO:0007669"/>
    <property type="project" value="TreeGrafter"/>
</dbReference>
<keyword evidence="13" id="KW-1185">Reference proteome</keyword>
<dbReference type="EC" id="3.6.1.22" evidence="4"/>
<dbReference type="InterPro" id="IPR000086">
    <property type="entry name" value="NUDIX_hydrolase_dom"/>
</dbReference>
<dbReference type="GO" id="GO:0005829">
    <property type="term" value="C:cytosol"/>
    <property type="evidence" value="ECO:0007669"/>
    <property type="project" value="TreeGrafter"/>
</dbReference>
<dbReference type="SUPFAM" id="SSF55811">
    <property type="entry name" value="Nudix"/>
    <property type="match status" value="1"/>
</dbReference>
<keyword evidence="5" id="KW-0479">Metal-binding</keyword>
<dbReference type="CDD" id="cd03429">
    <property type="entry name" value="NUDIX_NADH_pyrophosphatase_Nudt13"/>
    <property type="match status" value="1"/>
</dbReference>
<evidence type="ECO:0000256" key="3">
    <source>
        <dbReference type="ARBA" id="ARBA00009595"/>
    </source>
</evidence>
<evidence type="ECO:0000256" key="9">
    <source>
        <dbReference type="ARBA" id="ARBA00023679"/>
    </source>
</evidence>
<dbReference type="PANTHER" id="PTHR42904">
    <property type="entry name" value="NUDIX HYDROLASE, NUDC SUBFAMILY"/>
    <property type="match status" value="1"/>
</dbReference>
<evidence type="ECO:0000259" key="10">
    <source>
        <dbReference type="PROSITE" id="PS51462"/>
    </source>
</evidence>
<dbReference type="NCBIfam" id="NF001299">
    <property type="entry name" value="PRK00241.1"/>
    <property type="match status" value="1"/>
</dbReference>
<feature type="non-terminal residue" evidence="11">
    <location>
        <position position="1"/>
    </location>
</feature>
<reference evidence="12" key="3">
    <citation type="submission" date="2015-06" db="UniProtKB">
        <authorList>
            <consortium name="EnsemblMetazoa"/>
        </authorList>
    </citation>
    <scope>IDENTIFICATION</scope>
</reference>
<dbReference type="Gene3D" id="3.90.79.20">
    <property type="match status" value="1"/>
</dbReference>
<feature type="domain" description="Nudix hydrolase" evidence="10">
    <location>
        <begin position="92"/>
        <end position="217"/>
    </location>
</feature>